<comment type="caution">
    <text evidence="1">The sequence shown here is derived from an EMBL/GenBank/DDBJ whole genome shotgun (WGS) entry which is preliminary data.</text>
</comment>
<evidence type="ECO:0000313" key="2">
    <source>
        <dbReference type="Proteomes" id="UP001291623"/>
    </source>
</evidence>
<sequence>MASKNEAAGKKRPTIEKFWLRLYDVTKPKLKEPPPLGASGCWNLCDPTKPKPRISA</sequence>
<keyword evidence="2" id="KW-1185">Reference proteome</keyword>
<accession>A0AAE1RRP6</accession>
<gene>
    <name evidence="1" type="ORF">RND71_025015</name>
</gene>
<name>A0AAE1RRP6_9SOLA</name>
<dbReference type="Proteomes" id="UP001291623">
    <property type="component" value="Unassembled WGS sequence"/>
</dbReference>
<evidence type="ECO:0000313" key="1">
    <source>
        <dbReference type="EMBL" id="KAK4356044.1"/>
    </source>
</evidence>
<proteinExistence type="predicted"/>
<reference evidence="1" key="1">
    <citation type="submission" date="2023-12" db="EMBL/GenBank/DDBJ databases">
        <title>Genome assembly of Anisodus tanguticus.</title>
        <authorList>
            <person name="Wang Y.-J."/>
        </authorList>
    </citation>
    <scope>NUCLEOTIDE SEQUENCE</scope>
    <source>
        <strain evidence="1">KB-2021</strain>
        <tissue evidence="1">Leaf</tissue>
    </source>
</reference>
<dbReference type="AlphaFoldDB" id="A0AAE1RRP6"/>
<protein>
    <submittedName>
        <fullName evidence="1">Uncharacterized protein</fullName>
    </submittedName>
</protein>
<dbReference type="EMBL" id="JAVYJV010000013">
    <property type="protein sequence ID" value="KAK4356044.1"/>
    <property type="molecule type" value="Genomic_DNA"/>
</dbReference>
<organism evidence="1 2">
    <name type="scientific">Anisodus tanguticus</name>
    <dbReference type="NCBI Taxonomy" id="243964"/>
    <lineage>
        <taxon>Eukaryota</taxon>
        <taxon>Viridiplantae</taxon>
        <taxon>Streptophyta</taxon>
        <taxon>Embryophyta</taxon>
        <taxon>Tracheophyta</taxon>
        <taxon>Spermatophyta</taxon>
        <taxon>Magnoliopsida</taxon>
        <taxon>eudicotyledons</taxon>
        <taxon>Gunneridae</taxon>
        <taxon>Pentapetalae</taxon>
        <taxon>asterids</taxon>
        <taxon>lamiids</taxon>
        <taxon>Solanales</taxon>
        <taxon>Solanaceae</taxon>
        <taxon>Solanoideae</taxon>
        <taxon>Hyoscyameae</taxon>
        <taxon>Anisodus</taxon>
    </lineage>
</organism>